<name>A0ABM8WN43_9BURK</name>
<organism evidence="2 3">
    <name type="scientific">Cupriavidus pinatubonensis</name>
    <dbReference type="NCBI Taxonomy" id="248026"/>
    <lineage>
        <taxon>Bacteria</taxon>
        <taxon>Pseudomonadati</taxon>
        <taxon>Pseudomonadota</taxon>
        <taxon>Betaproteobacteria</taxon>
        <taxon>Burkholderiales</taxon>
        <taxon>Burkholderiaceae</taxon>
        <taxon>Cupriavidus</taxon>
    </lineage>
</organism>
<dbReference type="Proteomes" id="UP000701702">
    <property type="component" value="Unassembled WGS sequence"/>
</dbReference>
<evidence type="ECO:0000313" key="2">
    <source>
        <dbReference type="EMBL" id="CAG9168814.1"/>
    </source>
</evidence>
<reference evidence="2 3" key="1">
    <citation type="submission" date="2021-08" db="EMBL/GenBank/DDBJ databases">
        <authorList>
            <person name="Peeters C."/>
        </authorList>
    </citation>
    <scope>NUCLEOTIDE SEQUENCE [LARGE SCALE GENOMIC DNA]</scope>
    <source>
        <strain evidence="2 3">LMG 23994</strain>
    </source>
</reference>
<proteinExistence type="predicted"/>
<feature type="transmembrane region" description="Helical" evidence="1">
    <location>
        <begin position="24"/>
        <end position="47"/>
    </location>
</feature>
<accession>A0ABM8WN43</accession>
<comment type="caution">
    <text evidence="2">The sequence shown here is derived from an EMBL/GenBank/DDBJ whole genome shotgun (WGS) entry which is preliminary data.</text>
</comment>
<keyword evidence="1" id="KW-0812">Transmembrane</keyword>
<sequence length="396" mass="45314">MVLYFFWMRLLVNRPLRQHVTRPVLGFIGFWILFVYVLYMFFILLLSVAMQGIEWPIKLGRVFLFAVVGIQAYLYVVSSGPDFEVLVVKWLKWITLVSAVLYVLYNLFGWEIYADDAYEIFSPEAGGDGVRRNFAAFPYFGVYFYVYFLIHAFRSRSVVRQAALILCAGLLLLCIGLTLTRGLLITALAAVPMTLFLSGRIRFAAKALITIVIFAIMGTLLFGDLVTGYLDVLLSRFDEIFRFGISNVDNASVRSHEFLEILYRVLNSNPLVGFGFVNAQEARIGGRFLYAGSPDNAYSNLLGVSGFIGLSMYLLLLLIWTLVCMRLIVRWGDVRARVSLVFIFCIFAANFIGSTFGYIQSFVLFMVFDFYRYYQLRHNNVRAKARNTIFIRNTRA</sequence>
<dbReference type="EMBL" id="CAJZAF010000006">
    <property type="protein sequence ID" value="CAG9168814.1"/>
    <property type="molecule type" value="Genomic_DNA"/>
</dbReference>
<gene>
    <name evidence="2" type="ORF">LMG23994_01434</name>
</gene>
<protein>
    <recommendedName>
        <fullName evidence="4">O-antigen polymerase</fullName>
    </recommendedName>
</protein>
<keyword evidence="1" id="KW-1133">Transmembrane helix</keyword>
<evidence type="ECO:0008006" key="4">
    <source>
        <dbReference type="Google" id="ProtNLM"/>
    </source>
</evidence>
<feature type="transmembrane region" description="Helical" evidence="1">
    <location>
        <begin position="297"/>
        <end position="322"/>
    </location>
</feature>
<feature type="transmembrane region" description="Helical" evidence="1">
    <location>
        <begin position="90"/>
        <end position="113"/>
    </location>
</feature>
<feature type="transmembrane region" description="Helical" evidence="1">
    <location>
        <begin position="162"/>
        <end position="191"/>
    </location>
</feature>
<keyword evidence="3" id="KW-1185">Reference proteome</keyword>
<keyword evidence="1" id="KW-0472">Membrane</keyword>
<dbReference type="PANTHER" id="PTHR37422">
    <property type="entry name" value="TEICHURONIC ACID BIOSYNTHESIS PROTEIN TUAE"/>
    <property type="match status" value="1"/>
</dbReference>
<feature type="transmembrane region" description="Helical" evidence="1">
    <location>
        <begin position="59"/>
        <end position="78"/>
    </location>
</feature>
<evidence type="ECO:0000256" key="1">
    <source>
        <dbReference type="SAM" id="Phobius"/>
    </source>
</evidence>
<dbReference type="PANTHER" id="PTHR37422:SF13">
    <property type="entry name" value="LIPOPOLYSACCHARIDE BIOSYNTHESIS PROTEIN PA4999-RELATED"/>
    <property type="match status" value="1"/>
</dbReference>
<feature type="transmembrane region" description="Helical" evidence="1">
    <location>
        <begin position="203"/>
        <end position="223"/>
    </location>
</feature>
<evidence type="ECO:0000313" key="3">
    <source>
        <dbReference type="Proteomes" id="UP000701702"/>
    </source>
</evidence>
<feature type="transmembrane region" description="Helical" evidence="1">
    <location>
        <begin position="334"/>
        <end position="352"/>
    </location>
</feature>
<dbReference type="InterPro" id="IPR051533">
    <property type="entry name" value="WaaL-like"/>
</dbReference>
<feature type="transmembrane region" description="Helical" evidence="1">
    <location>
        <begin position="134"/>
        <end position="150"/>
    </location>
</feature>